<evidence type="ECO:0000313" key="2">
    <source>
        <dbReference type="EMBL" id="KAK0486188.1"/>
    </source>
</evidence>
<sequence>MDDSGIILLVFRLHSLEPQRYRVLPSDCHDDDIPAFPHVVMLVSLKIINSIWASVRNLTFSFLRLSMALLLFSIQLLLLLLQCSAEDANSTSSTVIASPTASSPSDSDSRHLKFIIIGLFCGAAVLSLVVAILLSVCCRASKRGISNGEDTMMTNKILDKWEGVHTNSKDPEKISRTTSEDTL</sequence>
<keyword evidence="1" id="KW-0472">Membrane</keyword>
<evidence type="ECO:0000256" key="1">
    <source>
        <dbReference type="SAM" id="Phobius"/>
    </source>
</evidence>
<name>A0AA39PN42_9AGAR</name>
<keyword evidence="1" id="KW-1133">Transmembrane helix</keyword>
<accession>A0AA39PN42</accession>
<dbReference type="EMBL" id="JAUEPR010000004">
    <property type="protein sequence ID" value="KAK0486188.1"/>
    <property type="molecule type" value="Genomic_DNA"/>
</dbReference>
<reference evidence="2" key="1">
    <citation type="submission" date="2023-06" db="EMBL/GenBank/DDBJ databases">
        <authorList>
            <consortium name="Lawrence Berkeley National Laboratory"/>
            <person name="Ahrendt S."/>
            <person name="Sahu N."/>
            <person name="Indic B."/>
            <person name="Wong-Bajracharya J."/>
            <person name="Merenyi Z."/>
            <person name="Ke H.-M."/>
            <person name="Monk M."/>
            <person name="Kocsube S."/>
            <person name="Drula E."/>
            <person name="Lipzen A."/>
            <person name="Balint B."/>
            <person name="Henrissat B."/>
            <person name="Andreopoulos B."/>
            <person name="Martin F.M."/>
            <person name="Harder C.B."/>
            <person name="Rigling D."/>
            <person name="Ford K.L."/>
            <person name="Foster G.D."/>
            <person name="Pangilinan J."/>
            <person name="Papanicolaou A."/>
            <person name="Barry K."/>
            <person name="LaButti K."/>
            <person name="Viragh M."/>
            <person name="Koriabine M."/>
            <person name="Yan M."/>
            <person name="Riley R."/>
            <person name="Champramary S."/>
            <person name="Plett K.L."/>
            <person name="Tsai I.J."/>
            <person name="Slot J."/>
            <person name="Sipos G."/>
            <person name="Plett J."/>
            <person name="Nagy L.G."/>
            <person name="Grigoriev I.V."/>
        </authorList>
    </citation>
    <scope>NUCLEOTIDE SEQUENCE</scope>
    <source>
        <strain evidence="2">ICMP 16352</strain>
    </source>
</reference>
<dbReference type="Proteomes" id="UP001175227">
    <property type="component" value="Unassembled WGS sequence"/>
</dbReference>
<proteinExistence type="predicted"/>
<feature type="transmembrane region" description="Helical" evidence="1">
    <location>
        <begin position="35"/>
        <end position="55"/>
    </location>
</feature>
<comment type="caution">
    <text evidence="2">The sequence shown here is derived from an EMBL/GenBank/DDBJ whole genome shotgun (WGS) entry which is preliminary data.</text>
</comment>
<feature type="transmembrane region" description="Helical" evidence="1">
    <location>
        <begin position="114"/>
        <end position="136"/>
    </location>
</feature>
<keyword evidence="1" id="KW-0812">Transmembrane</keyword>
<dbReference type="AlphaFoldDB" id="A0AA39PN42"/>
<keyword evidence="3" id="KW-1185">Reference proteome</keyword>
<feature type="transmembrane region" description="Helical" evidence="1">
    <location>
        <begin position="62"/>
        <end position="81"/>
    </location>
</feature>
<organism evidence="2 3">
    <name type="scientific">Armillaria novae-zelandiae</name>
    <dbReference type="NCBI Taxonomy" id="153914"/>
    <lineage>
        <taxon>Eukaryota</taxon>
        <taxon>Fungi</taxon>
        <taxon>Dikarya</taxon>
        <taxon>Basidiomycota</taxon>
        <taxon>Agaricomycotina</taxon>
        <taxon>Agaricomycetes</taxon>
        <taxon>Agaricomycetidae</taxon>
        <taxon>Agaricales</taxon>
        <taxon>Marasmiineae</taxon>
        <taxon>Physalacriaceae</taxon>
        <taxon>Armillaria</taxon>
    </lineage>
</organism>
<gene>
    <name evidence="2" type="ORF">IW261DRAFT_784900</name>
</gene>
<protein>
    <submittedName>
        <fullName evidence="2">Uncharacterized protein</fullName>
    </submittedName>
</protein>
<evidence type="ECO:0000313" key="3">
    <source>
        <dbReference type="Proteomes" id="UP001175227"/>
    </source>
</evidence>